<dbReference type="KEGG" id="bvq:FHE72_10935"/>
<dbReference type="AlphaFoldDB" id="A0A6I6UF56"/>
<dbReference type="InterPro" id="IPR000835">
    <property type="entry name" value="HTH_MarR-typ"/>
</dbReference>
<evidence type="ECO:0000313" key="6">
    <source>
        <dbReference type="Proteomes" id="UP000465062"/>
    </source>
</evidence>
<accession>A0A6I6UF56</accession>
<dbReference type="PRINTS" id="PR00598">
    <property type="entry name" value="HTHMARR"/>
</dbReference>
<keyword evidence="3" id="KW-0804">Transcription</keyword>
<evidence type="ECO:0000313" key="5">
    <source>
        <dbReference type="EMBL" id="QHE61484.1"/>
    </source>
</evidence>
<dbReference type="Proteomes" id="UP000465062">
    <property type="component" value="Chromosome"/>
</dbReference>
<dbReference type="PANTHER" id="PTHR42756">
    <property type="entry name" value="TRANSCRIPTIONAL REGULATOR, MARR"/>
    <property type="match status" value="1"/>
</dbReference>
<evidence type="ECO:0000256" key="2">
    <source>
        <dbReference type="ARBA" id="ARBA00023125"/>
    </source>
</evidence>
<gene>
    <name evidence="5" type="ORF">FHE72_10935</name>
</gene>
<dbReference type="EMBL" id="CP047394">
    <property type="protein sequence ID" value="QHE61484.1"/>
    <property type="molecule type" value="Genomic_DNA"/>
</dbReference>
<sequence length="167" mass="19572">MKYIILIDGSTIDLSIIYKEEDALSNSCREEEKIIVQLNDIYKQMSPKFERCTGISQSRLDLLHRLFEVEEISQTALQREVNIDSAAVTRHLKQLEGKGMVSRRKNPADNRFTYVRLTEEGRMKIEAYREEKEIFISKVFKTFTEEERSILSGMLNRIQDNVQGIEY</sequence>
<reference evidence="5 6" key="1">
    <citation type="submission" date="2019-06" db="EMBL/GenBank/DDBJ databases">
        <title>An operon consisting of a P-type ATPase gene and a transcriptional regular gene given the different cadmium resistance in Bacillus vietamensis 151-6 and Bacillus marisflavi 151-25.</title>
        <authorList>
            <person name="Yu X."/>
        </authorList>
    </citation>
    <scope>NUCLEOTIDE SEQUENCE [LARGE SCALE GENOMIC DNA]</scope>
    <source>
        <strain evidence="5 6">151-6</strain>
    </source>
</reference>
<dbReference type="CDD" id="cd00090">
    <property type="entry name" value="HTH_ARSR"/>
    <property type="match status" value="1"/>
</dbReference>
<dbReference type="PANTHER" id="PTHR42756:SF1">
    <property type="entry name" value="TRANSCRIPTIONAL REPRESSOR OF EMRAB OPERON"/>
    <property type="match status" value="1"/>
</dbReference>
<keyword evidence="2" id="KW-0238">DNA-binding</keyword>
<dbReference type="InterPro" id="IPR036390">
    <property type="entry name" value="WH_DNA-bd_sf"/>
</dbReference>
<dbReference type="GO" id="GO:0003677">
    <property type="term" value="F:DNA binding"/>
    <property type="evidence" value="ECO:0007669"/>
    <property type="project" value="UniProtKB-KW"/>
</dbReference>
<dbReference type="InterPro" id="IPR011991">
    <property type="entry name" value="ArsR-like_HTH"/>
</dbReference>
<evidence type="ECO:0000259" key="4">
    <source>
        <dbReference type="PROSITE" id="PS50995"/>
    </source>
</evidence>
<dbReference type="SUPFAM" id="SSF46785">
    <property type="entry name" value="Winged helix' DNA-binding domain"/>
    <property type="match status" value="1"/>
</dbReference>
<dbReference type="Gene3D" id="1.10.10.10">
    <property type="entry name" value="Winged helix-like DNA-binding domain superfamily/Winged helix DNA-binding domain"/>
    <property type="match status" value="1"/>
</dbReference>
<proteinExistence type="predicted"/>
<dbReference type="Pfam" id="PF01047">
    <property type="entry name" value="MarR"/>
    <property type="match status" value="1"/>
</dbReference>
<dbReference type="InterPro" id="IPR036388">
    <property type="entry name" value="WH-like_DNA-bd_sf"/>
</dbReference>
<dbReference type="SMART" id="SM00347">
    <property type="entry name" value="HTH_MARR"/>
    <property type="match status" value="1"/>
</dbReference>
<name>A0A6I6UF56_9BACI</name>
<feature type="domain" description="HTH marR-type" evidence="4">
    <location>
        <begin position="31"/>
        <end position="160"/>
    </location>
</feature>
<dbReference type="PROSITE" id="PS50995">
    <property type="entry name" value="HTH_MARR_2"/>
    <property type="match status" value="1"/>
</dbReference>
<organism evidence="5 6">
    <name type="scientific">Rossellomorea vietnamensis</name>
    <dbReference type="NCBI Taxonomy" id="218284"/>
    <lineage>
        <taxon>Bacteria</taxon>
        <taxon>Bacillati</taxon>
        <taxon>Bacillota</taxon>
        <taxon>Bacilli</taxon>
        <taxon>Bacillales</taxon>
        <taxon>Bacillaceae</taxon>
        <taxon>Rossellomorea</taxon>
    </lineage>
</organism>
<keyword evidence="1" id="KW-0805">Transcription regulation</keyword>
<protein>
    <submittedName>
        <fullName evidence="5">MarR family transcriptional regulator</fullName>
    </submittedName>
</protein>
<dbReference type="GO" id="GO:0003700">
    <property type="term" value="F:DNA-binding transcription factor activity"/>
    <property type="evidence" value="ECO:0007669"/>
    <property type="project" value="InterPro"/>
</dbReference>
<evidence type="ECO:0000256" key="3">
    <source>
        <dbReference type="ARBA" id="ARBA00023163"/>
    </source>
</evidence>
<evidence type="ECO:0000256" key="1">
    <source>
        <dbReference type="ARBA" id="ARBA00023015"/>
    </source>
</evidence>